<protein>
    <recommendedName>
        <fullName evidence="9">Peroxisomal membrane protein 2</fullName>
    </recommendedName>
</protein>
<evidence type="ECO:0000313" key="8">
    <source>
        <dbReference type="Proteomes" id="UP000734854"/>
    </source>
</evidence>
<dbReference type="AlphaFoldDB" id="A0A8J5LBF7"/>
<sequence length="560" mass="61260">MATGVISQQSLFLALSSSSSCPSSSSSSKPPTRAAIPSLPLCSSRRLSISSPKGSNRRSRDSYVVAASALAEDLDVIPVQSSDSTDQQDGVIPSAGREQQEEQPLEGPGSQVGAFALESGGRILGGGGSGGVGLYSELQDEEDVEKSVDRTINAAIVLAAGTFAITKLLTIDSDYWHGWTLYEILRYVPQHNWAAYEQSLKTNPVLAKMMISGVVYSLGDWIAQCYEGKPLFEFDRARMFRSGLVGFSLHGSLSHYYYHFCEALFPFQDWWVVPAKVVFDQTAWSAIWNSIYFVALGFLRFESPAIIFSELKATFWPMLTAGWKLWPFAHLITYGVVPVEQRLLWVDCVELIWVTILSTYSNEKSEARNSEVTSELNTIPASHVPEELINSQERHWRLLPFASLLHHAHDGAVPLRGELAPPNCWQCSLGDARNPMLALLLRCFPSDTSASATAAAGSCDRSQPPMLQLPAFGDCRALEHPSRALAPSLTQPSIASSGSRRSLPQCTGFLEMNWLLDGFITAGEGAKCCASEVLLAIAALAVLFVDDPWLRPTFRSKVIL</sequence>
<dbReference type="PANTHER" id="PTHR11266">
    <property type="entry name" value="PEROXISOMAL MEMBRANE PROTEIN 2, PXMP2 MPV17"/>
    <property type="match status" value="1"/>
</dbReference>
<reference evidence="7 8" key="1">
    <citation type="submission" date="2020-08" db="EMBL/GenBank/DDBJ databases">
        <title>Plant Genome Project.</title>
        <authorList>
            <person name="Zhang R.-G."/>
        </authorList>
    </citation>
    <scope>NUCLEOTIDE SEQUENCE [LARGE SCALE GENOMIC DNA]</scope>
    <source>
        <tissue evidence="7">Rhizome</tissue>
    </source>
</reference>
<feature type="compositionally biased region" description="Polar residues" evidence="6">
    <location>
        <begin position="79"/>
        <end position="88"/>
    </location>
</feature>
<feature type="region of interest" description="Disordered" evidence="6">
    <location>
        <begin position="76"/>
        <end position="109"/>
    </location>
</feature>
<evidence type="ECO:0000313" key="7">
    <source>
        <dbReference type="EMBL" id="KAG6521967.1"/>
    </source>
</evidence>
<dbReference type="InterPro" id="IPR007248">
    <property type="entry name" value="Mpv17_PMP22"/>
</dbReference>
<name>A0A8J5LBF7_ZINOF</name>
<keyword evidence="8" id="KW-1185">Reference proteome</keyword>
<feature type="region of interest" description="Disordered" evidence="6">
    <location>
        <begin position="17"/>
        <end position="39"/>
    </location>
</feature>
<evidence type="ECO:0000256" key="5">
    <source>
        <dbReference type="ARBA" id="ARBA00023136"/>
    </source>
</evidence>
<dbReference type="Proteomes" id="UP000734854">
    <property type="component" value="Unassembled WGS sequence"/>
</dbReference>
<comment type="subcellular location">
    <subcellularLocation>
        <location evidence="1">Membrane</location>
        <topology evidence="1">Multi-pass membrane protein</topology>
    </subcellularLocation>
</comment>
<evidence type="ECO:0008006" key="9">
    <source>
        <dbReference type="Google" id="ProtNLM"/>
    </source>
</evidence>
<comment type="caution">
    <text evidence="7">The sequence shown here is derived from an EMBL/GenBank/DDBJ whole genome shotgun (WGS) entry which is preliminary data.</text>
</comment>
<keyword evidence="5" id="KW-0472">Membrane</keyword>
<keyword evidence="3" id="KW-0812">Transmembrane</keyword>
<dbReference type="GO" id="GO:0016020">
    <property type="term" value="C:membrane"/>
    <property type="evidence" value="ECO:0007669"/>
    <property type="project" value="UniProtKB-SubCell"/>
</dbReference>
<keyword evidence="4" id="KW-1133">Transmembrane helix</keyword>
<evidence type="ECO:0000256" key="6">
    <source>
        <dbReference type="SAM" id="MobiDB-lite"/>
    </source>
</evidence>
<evidence type="ECO:0000256" key="1">
    <source>
        <dbReference type="ARBA" id="ARBA00004141"/>
    </source>
</evidence>
<accession>A0A8J5LBF7</accession>
<evidence type="ECO:0000256" key="4">
    <source>
        <dbReference type="ARBA" id="ARBA00022989"/>
    </source>
</evidence>
<dbReference type="PANTHER" id="PTHR11266:SF121">
    <property type="entry name" value="OS09G0315000 PROTEIN"/>
    <property type="match status" value="1"/>
</dbReference>
<dbReference type="GO" id="GO:0005737">
    <property type="term" value="C:cytoplasm"/>
    <property type="evidence" value="ECO:0007669"/>
    <property type="project" value="TreeGrafter"/>
</dbReference>
<dbReference type="EMBL" id="JACMSC010000005">
    <property type="protein sequence ID" value="KAG6521967.1"/>
    <property type="molecule type" value="Genomic_DNA"/>
</dbReference>
<organism evidence="7 8">
    <name type="scientific">Zingiber officinale</name>
    <name type="common">Ginger</name>
    <name type="synonym">Amomum zingiber</name>
    <dbReference type="NCBI Taxonomy" id="94328"/>
    <lineage>
        <taxon>Eukaryota</taxon>
        <taxon>Viridiplantae</taxon>
        <taxon>Streptophyta</taxon>
        <taxon>Embryophyta</taxon>
        <taxon>Tracheophyta</taxon>
        <taxon>Spermatophyta</taxon>
        <taxon>Magnoliopsida</taxon>
        <taxon>Liliopsida</taxon>
        <taxon>Zingiberales</taxon>
        <taxon>Zingiberaceae</taxon>
        <taxon>Zingiber</taxon>
    </lineage>
</organism>
<feature type="compositionally biased region" description="Low complexity" evidence="6">
    <location>
        <begin position="17"/>
        <end position="28"/>
    </location>
</feature>
<evidence type="ECO:0000256" key="3">
    <source>
        <dbReference type="ARBA" id="ARBA00022692"/>
    </source>
</evidence>
<comment type="similarity">
    <text evidence="2">Belongs to the peroxisomal membrane protein PXMP2/4 family.</text>
</comment>
<gene>
    <name evidence="7" type="ORF">ZIOFF_019101</name>
</gene>
<evidence type="ECO:0000256" key="2">
    <source>
        <dbReference type="ARBA" id="ARBA00006824"/>
    </source>
</evidence>
<dbReference type="Pfam" id="PF04117">
    <property type="entry name" value="Mpv17_PMP22"/>
    <property type="match status" value="1"/>
</dbReference>
<proteinExistence type="inferred from homology"/>